<keyword evidence="5" id="KW-1185">Reference proteome</keyword>
<dbReference type="InterPro" id="IPR050091">
    <property type="entry name" value="PKS_NRPS_Biosynth_Enz"/>
</dbReference>
<dbReference type="GO" id="GO:0005886">
    <property type="term" value="C:plasma membrane"/>
    <property type="evidence" value="ECO:0007669"/>
    <property type="project" value="TreeGrafter"/>
</dbReference>
<dbReference type="CDD" id="cd00833">
    <property type="entry name" value="PKS"/>
    <property type="match status" value="1"/>
</dbReference>
<dbReference type="Proteomes" id="UP000321832">
    <property type="component" value="Unassembled WGS sequence"/>
</dbReference>
<dbReference type="GO" id="GO:0071770">
    <property type="term" value="P:DIM/DIP cell wall layer assembly"/>
    <property type="evidence" value="ECO:0007669"/>
    <property type="project" value="TreeGrafter"/>
</dbReference>
<organism evidence="4 5">
    <name type="scientific">Piscinibacter aquaticus</name>
    <dbReference type="NCBI Taxonomy" id="392597"/>
    <lineage>
        <taxon>Bacteria</taxon>
        <taxon>Pseudomonadati</taxon>
        <taxon>Pseudomonadota</taxon>
        <taxon>Betaproteobacteria</taxon>
        <taxon>Burkholderiales</taxon>
        <taxon>Sphaerotilaceae</taxon>
        <taxon>Piscinibacter</taxon>
    </lineage>
</organism>
<dbReference type="SUPFAM" id="SSF53901">
    <property type="entry name" value="Thiolase-like"/>
    <property type="match status" value="1"/>
</dbReference>
<dbReference type="SMART" id="SM00825">
    <property type="entry name" value="PKS_KS"/>
    <property type="match status" value="1"/>
</dbReference>
<dbReference type="PROSITE" id="PS52004">
    <property type="entry name" value="KS3_2"/>
    <property type="match status" value="1"/>
</dbReference>
<evidence type="ECO:0000256" key="1">
    <source>
        <dbReference type="ARBA" id="ARBA00022450"/>
    </source>
</evidence>
<dbReference type="PANTHER" id="PTHR43775">
    <property type="entry name" value="FATTY ACID SYNTHASE"/>
    <property type="match status" value="1"/>
</dbReference>
<sequence>MGFIEAHGTGTQLGDPLEVHALGSVFGQDRGGVAPLVIGSVKTNIGHLEGAAGVTGLIKLVLALRHRCIPRHLHFATPSPHIHWSDYPLTVPREAMDWQPIDGVRIGGVSSFGFSGTNAHVIVEEAPHPAGEVAPARRARLFTLSARDPHALAEWARRHREALAGRSDDDRRHLLHRQPRPCAASLPCRHPLRVAGRTAGRRPRSRRGAKRRSCARRIWSGAIRRGWLFCSPGRAHSTPAWAGSCTRPSPCSGRPSTAAPPASPRAWRCRSAISCSAQRPTIRGWT</sequence>
<dbReference type="PANTHER" id="PTHR43775:SF37">
    <property type="entry name" value="SI:DKEY-61P9.11"/>
    <property type="match status" value="1"/>
</dbReference>
<evidence type="ECO:0000259" key="3">
    <source>
        <dbReference type="PROSITE" id="PS52004"/>
    </source>
</evidence>
<name>A0A5C6U2B7_9BURK</name>
<dbReference type="Pfam" id="PF16197">
    <property type="entry name" value="KAsynt_C_assoc"/>
    <property type="match status" value="1"/>
</dbReference>
<protein>
    <submittedName>
        <fullName evidence="4">Polyketide synthase</fullName>
    </submittedName>
</protein>
<dbReference type="EMBL" id="VOPW01000001">
    <property type="protein sequence ID" value="TXC66101.1"/>
    <property type="molecule type" value="Genomic_DNA"/>
</dbReference>
<dbReference type="AlphaFoldDB" id="A0A5C6U2B7"/>
<accession>A0A5C6U2B7</accession>
<proteinExistence type="predicted"/>
<evidence type="ECO:0000313" key="4">
    <source>
        <dbReference type="EMBL" id="TXC66101.1"/>
    </source>
</evidence>
<dbReference type="Gene3D" id="3.40.47.10">
    <property type="match status" value="1"/>
</dbReference>
<reference evidence="4 5" key="1">
    <citation type="submission" date="2019-08" db="EMBL/GenBank/DDBJ databases">
        <authorList>
            <person name="Khan S.A."/>
            <person name="Jeon C.O."/>
            <person name="Jeong S.E."/>
        </authorList>
    </citation>
    <scope>NUCLEOTIDE SEQUENCE [LARGE SCALE GENOMIC DNA]</scope>
    <source>
        <strain evidence="5">IMCC1728</strain>
    </source>
</reference>
<dbReference type="GO" id="GO:0005737">
    <property type="term" value="C:cytoplasm"/>
    <property type="evidence" value="ECO:0007669"/>
    <property type="project" value="TreeGrafter"/>
</dbReference>
<comment type="caution">
    <text evidence="4">The sequence shown here is derived from an EMBL/GenBank/DDBJ whole genome shotgun (WGS) entry which is preliminary data.</text>
</comment>
<keyword evidence="2" id="KW-0597">Phosphoprotein</keyword>
<dbReference type="InterPro" id="IPR014031">
    <property type="entry name" value="Ketoacyl_synth_C"/>
</dbReference>
<evidence type="ECO:0000313" key="5">
    <source>
        <dbReference type="Proteomes" id="UP000321832"/>
    </source>
</evidence>
<dbReference type="GO" id="GO:0004312">
    <property type="term" value="F:fatty acid synthase activity"/>
    <property type="evidence" value="ECO:0007669"/>
    <property type="project" value="TreeGrafter"/>
</dbReference>
<feature type="domain" description="Ketosynthase family 3 (KS3)" evidence="3">
    <location>
        <begin position="1"/>
        <end position="125"/>
    </location>
</feature>
<dbReference type="InterPro" id="IPR032821">
    <property type="entry name" value="PKS_assoc"/>
</dbReference>
<keyword evidence="1" id="KW-0596">Phosphopantetheine</keyword>
<dbReference type="Pfam" id="PF02801">
    <property type="entry name" value="Ketoacyl-synt_C"/>
    <property type="match status" value="1"/>
</dbReference>
<dbReference type="InterPro" id="IPR016039">
    <property type="entry name" value="Thiolase-like"/>
</dbReference>
<dbReference type="InterPro" id="IPR020841">
    <property type="entry name" value="PKS_Beta-ketoAc_synthase_dom"/>
</dbReference>
<dbReference type="GO" id="GO:0006633">
    <property type="term" value="P:fatty acid biosynthetic process"/>
    <property type="evidence" value="ECO:0007669"/>
    <property type="project" value="TreeGrafter"/>
</dbReference>
<gene>
    <name evidence="4" type="ORF">FSC37_09655</name>
</gene>
<evidence type="ECO:0000256" key="2">
    <source>
        <dbReference type="ARBA" id="ARBA00022553"/>
    </source>
</evidence>